<dbReference type="EMBL" id="DS547093">
    <property type="protein sequence ID" value="EDR13526.1"/>
    <property type="molecule type" value="Genomic_DNA"/>
</dbReference>
<dbReference type="RefSeq" id="XP_001876024.1">
    <property type="nucleotide sequence ID" value="XM_001875989.1"/>
</dbReference>
<accession>B0CWK4</accession>
<name>B0CWK4_LACBS</name>
<protein>
    <submittedName>
        <fullName evidence="1">Predicted protein</fullName>
    </submittedName>
</protein>
<evidence type="ECO:0000313" key="2">
    <source>
        <dbReference type="Proteomes" id="UP000001194"/>
    </source>
</evidence>
<dbReference type="HOGENOM" id="CLU_1938525_0_0_1"/>
<evidence type="ECO:0000313" key="1">
    <source>
        <dbReference type="EMBL" id="EDR13526.1"/>
    </source>
</evidence>
<dbReference type="KEGG" id="lbc:LACBIDRAFT_322517"/>
<dbReference type="AlphaFoldDB" id="B0CWK4"/>
<sequence>MSIEDAAGKAVEDLLLKQTAAVLSGDTILQLFLSVQQNHLSLSMQHAIERSRGLISYVRVMFSSVWTSETSEKNETTLVRSILNYFPHTLIDNILFKQNPHGVNDGPSTILCLAQNGLVWCFEQSSSTGQ</sequence>
<proteinExistence type="predicted"/>
<dbReference type="OrthoDB" id="2683388at2759"/>
<organism evidence="2">
    <name type="scientific">Laccaria bicolor (strain S238N-H82 / ATCC MYA-4686)</name>
    <name type="common">Bicoloured deceiver</name>
    <name type="synonym">Laccaria laccata var. bicolor</name>
    <dbReference type="NCBI Taxonomy" id="486041"/>
    <lineage>
        <taxon>Eukaryota</taxon>
        <taxon>Fungi</taxon>
        <taxon>Dikarya</taxon>
        <taxon>Basidiomycota</taxon>
        <taxon>Agaricomycotina</taxon>
        <taxon>Agaricomycetes</taxon>
        <taxon>Agaricomycetidae</taxon>
        <taxon>Agaricales</taxon>
        <taxon>Agaricineae</taxon>
        <taxon>Hydnangiaceae</taxon>
        <taxon>Laccaria</taxon>
    </lineage>
</organism>
<gene>
    <name evidence="1" type="ORF">LACBIDRAFT_322517</name>
</gene>
<reference evidence="1 2" key="1">
    <citation type="journal article" date="2008" name="Nature">
        <title>The genome of Laccaria bicolor provides insights into mycorrhizal symbiosis.</title>
        <authorList>
            <person name="Martin F."/>
            <person name="Aerts A."/>
            <person name="Ahren D."/>
            <person name="Brun A."/>
            <person name="Danchin E.G.J."/>
            <person name="Duchaussoy F."/>
            <person name="Gibon J."/>
            <person name="Kohler A."/>
            <person name="Lindquist E."/>
            <person name="Pereda V."/>
            <person name="Salamov A."/>
            <person name="Shapiro H.J."/>
            <person name="Wuyts J."/>
            <person name="Blaudez D."/>
            <person name="Buee M."/>
            <person name="Brokstein P."/>
            <person name="Canbaeck B."/>
            <person name="Cohen D."/>
            <person name="Courty P.E."/>
            <person name="Coutinho P.M."/>
            <person name="Delaruelle C."/>
            <person name="Detter J.C."/>
            <person name="Deveau A."/>
            <person name="DiFazio S."/>
            <person name="Duplessis S."/>
            <person name="Fraissinet-Tachet L."/>
            <person name="Lucic E."/>
            <person name="Frey-Klett P."/>
            <person name="Fourrey C."/>
            <person name="Feussner I."/>
            <person name="Gay G."/>
            <person name="Grimwood J."/>
            <person name="Hoegger P.J."/>
            <person name="Jain P."/>
            <person name="Kilaru S."/>
            <person name="Labbe J."/>
            <person name="Lin Y.C."/>
            <person name="Legue V."/>
            <person name="Le Tacon F."/>
            <person name="Marmeisse R."/>
            <person name="Melayah D."/>
            <person name="Montanini B."/>
            <person name="Muratet M."/>
            <person name="Nehls U."/>
            <person name="Niculita-Hirzel H."/>
            <person name="Oudot-Le Secq M.P."/>
            <person name="Peter M."/>
            <person name="Quesneville H."/>
            <person name="Rajashekar B."/>
            <person name="Reich M."/>
            <person name="Rouhier N."/>
            <person name="Schmutz J."/>
            <person name="Yin T."/>
            <person name="Chalot M."/>
            <person name="Henrissat B."/>
            <person name="Kuees U."/>
            <person name="Lucas S."/>
            <person name="Van de Peer Y."/>
            <person name="Podila G.K."/>
            <person name="Polle A."/>
            <person name="Pukkila P.J."/>
            <person name="Richardson P.M."/>
            <person name="Rouze P."/>
            <person name="Sanders I.R."/>
            <person name="Stajich J.E."/>
            <person name="Tunlid A."/>
            <person name="Tuskan G."/>
            <person name="Grigoriev I.V."/>
        </authorList>
    </citation>
    <scope>NUCLEOTIDE SEQUENCE [LARGE SCALE GENOMIC DNA]</scope>
    <source>
        <strain evidence="2">S238N-H82 / ATCC MYA-4686</strain>
    </source>
</reference>
<dbReference type="Proteomes" id="UP000001194">
    <property type="component" value="Unassembled WGS sequence"/>
</dbReference>
<dbReference type="InParanoid" id="B0CWK4"/>
<keyword evidence="2" id="KW-1185">Reference proteome</keyword>
<dbReference type="GeneID" id="6071211"/>